<dbReference type="SUPFAM" id="SSF51905">
    <property type="entry name" value="FAD/NAD(P)-binding domain"/>
    <property type="match status" value="1"/>
</dbReference>
<accession>A0ABX0DP69</accession>
<organism evidence="4 5">
    <name type="scientific">Streptomyces ureilyticus</name>
    <dbReference type="NCBI Taxonomy" id="1775131"/>
    <lineage>
        <taxon>Bacteria</taxon>
        <taxon>Bacillati</taxon>
        <taxon>Actinomycetota</taxon>
        <taxon>Actinomycetes</taxon>
        <taxon>Kitasatosporales</taxon>
        <taxon>Streptomycetaceae</taxon>
        <taxon>Streptomyces</taxon>
    </lineage>
</organism>
<dbReference type="PANTHER" id="PTHR43476">
    <property type="entry name" value="3-(3-HYDROXY-PHENYL)PROPIONATE/3-HYDROXYCINNAMIC ACID HYDROXYLASE"/>
    <property type="match status" value="1"/>
</dbReference>
<sequence length="394" mass="42893">MQDAQVVVAGAGPVGLLTALGLARAGLDVTVLEAASGIEPRPYDMVYHWAVLPGLEDLGLLEELCQAGVVAHTRSFVVPSTGERLVLDLRSLTDEVEHPFELLVPSHVLARIVVDRLARHPRVRFEWGTRLTDVWQDSHGVTVTADTPHGVSTLRAAWLVGADGAHSQVRRSLGMGFPGVTWPKRFVAADIRFDLAGLGMSPSSWQLDLDNGALIGLADDTGLWRYTFAESRLLPEETISDRMSAVFKAVLPHGADPLLESWAASRVHERAAESFRSGRVVLAGDAAHVTNPSRGFGLACGIFDALALARLLVSVVHGDAEHTVLDQYAEDRRKVFEESVSPLSAQAMRLLFLTESPERFAEGVEHCRRMAADPHLLRGHLLESLELRGTLFLP</sequence>
<dbReference type="EMBL" id="JAAKZX010000041">
    <property type="protein sequence ID" value="NGO43533.1"/>
    <property type="molecule type" value="Genomic_DNA"/>
</dbReference>
<dbReference type="RefSeq" id="WP_165340143.1">
    <property type="nucleotide sequence ID" value="NZ_JAAKZX010000041.1"/>
</dbReference>
<name>A0ABX0DP69_9ACTN</name>
<feature type="domain" description="FAD-binding" evidence="3">
    <location>
        <begin position="4"/>
        <end position="338"/>
    </location>
</feature>
<comment type="caution">
    <text evidence="4">The sequence shown here is derived from an EMBL/GenBank/DDBJ whole genome shotgun (WGS) entry which is preliminary data.</text>
</comment>
<keyword evidence="2" id="KW-0520">NAD</keyword>
<keyword evidence="5" id="KW-1185">Reference proteome</keyword>
<evidence type="ECO:0000313" key="4">
    <source>
        <dbReference type="EMBL" id="NGO43533.1"/>
    </source>
</evidence>
<dbReference type="PRINTS" id="PR00420">
    <property type="entry name" value="RNGMNOXGNASE"/>
</dbReference>
<dbReference type="InterPro" id="IPR036188">
    <property type="entry name" value="FAD/NAD-bd_sf"/>
</dbReference>
<dbReference type="Proteomes" id="UP001518140">
    <property type="component" value="Unassembled WGS sequence"/>
</dbReference>
<dbReference type="Gene3D" id="3.50.50.60">
    <property type="entry name" value="FAD/NAD(P)-binding domain"/>
    <property type="match status" value="1"/>
</dbReference>
<dbReference type="PANTHER" id="PTHR43476:SF4">
    <property type="entry name" value="BLR0106 PROTEIN"/>
    <property type="match status" value="1"/>
</dbReference>
<evidence type="ECO:0000256" key="2">
    <source>
        <dbReference type="ARBA" id="ARBA00023027"/>
    </source>
</evidence>
<evidence type="ECO:0000313" key="5">
    <source>
        <dbReference type="Proteomes" id="UP001518140"/>
    </source>
</evidence>
<keyword evidence="1" id="KW-0560">Oxidoreductase</keyword>
<dbReference type="InterPro" id="IPR002938">
    <property type="entry name" value="FAD-bd"/>
</dbReference>
<dbReference type="Pfam" id="PF01494">
    <property type="entry name" value="FAD_binding_3"/>
    <property type="match status" value="1"/>
</dbReference>
<reference evidence="4 5" key="1">
    <citation type="submission" date="2020-02" db="EMBL/GenBank/DDBJ databases">
        <title>Whole-genome analyses of novel actinobacteria.</title>
        <authorList>
            <person name="Sahin N."/>
            <person name="Tokatli A."/>
        </authorList>
    </citation>
    <scope>NUCLEOTIDE SEQUENCE [LARGE SCALE GENOMIC DNA]</scope>
    <source>
        <strain evidence="4 5">YC419</strain>
    </source>
</reference>
<protein>
    <submittedName>
        <fullName evidence="4">FAD-dependent monooxygenase</fullName>
    </submittedName>
</protein>
<dbReference type="InterPro" id="IPR050631">
    <property type="entry name" value="PheA/TfdB_FAD_monoxygenase"/>
</dbReference>
<evidence type="ECO:0000259" key="3">
    <source>
        <dbReference type="Pfam" id="PF01494"/>
    </source>
</evidence>
<dbReference type="Gene3D" id="3.30.70.2450">
    <property type="match status" value="1"/>
</dbReference>
<keyword evidence="4" id="KW-0503">Monooxygenase</keyword>
<gene>
    <name evidence="4" type="ORF">G6048_15640</name>
</gene>
<dbReference type="GO" id="GO:0004497">
    <property type="term" value="F:monooxygenase activity"/>
    <property type="evidence" value="ECO:0007669"/>
    <property type="project" value="UniProtKB-KW"/>
</dbReference>
<evidence type="ECO:0000256" key="1">
    <source>
        <dbReference type="ARBA" id="ARBA00023002"/>
    </source>
</evidence>
<proteinExistence type="predicted"/>